<keyword evidence="2 6" id="KW-0349">Heme</keyword>
<keyword evidence="9" id="KW-1185">Reference proteome</keyword>
<dbReference type="EMBL" id="JBHSED010000025">
    <property type="protein sequence ID" value="MFC4304478.1"/>
    <property type="molecule type" value="Genomic_DNA"/>
</dbReference>
<evidence type="ECO:0000313" key="9">
    <source>
        <dbReference type="Proteomes" id="UP001595755"/>
    </source>
</evidence>
<evidence type="ECO:0000256" key="6">
    <source>
        <dbReference type="PROSITE-ProRule" id="PRU00433"/>
    </source>
</evidence>
<evidence type="ECO:0000256" key="3">
    <source>
        <dbReference type="ARBA" id="ARBA00022723"/>
    </source>
</evidence>
<dbReference type="Pfam" id="PF13442">
    <property type="entry name" value="Cytochrome_CBB3"/>
    <property type="match status" value="1"/>
</dbReference>
<proteinExistence type="predicted"/>
<protein>
    <submittedName>
        <fullName evidence="8">C-type cytochrome</fullName>
    </submittedName>
</protein>
<dbReference type="Proteomes" id="UP001595755">
    <property type="component" value="Unassembled WGS sequence"/>
</dbReference>
<dbReference type="PANTHER" id="PTHR37823:SF4">
    <property type="entry name" value="MENAQUINOL-CYTOCHROME C REDUCTASE CYTOCHROME B_C SUBUNIT"/>
    <property type="match status" value="1"/>
</dbReference>
<comment type="caution">
    <text evidence="8">The sequence shown here is derived from an EMBL/GenBank/DDBJ whole genome shotgun (WGS) entry which is preliminary data.</text>
</comment>
<keyword evidence="1" id="KW-0813">Transport</keyword>
<evidence type="ECO:0000259" key="7">
    <source>
        <dbReference type="PROSITE" id="PS51007"/>
    </source>
</evidence>
<keyword evidence="5 6" id="KW-0408">Iron</keyword>
<dbReference type="InterPro" id="IPR051811">
    <property type="entry name" value="Cytochrome_c550/c551-like"/>
</dbReference>
<name>A0ABV8SC63_9BACL</name>
<dbReference type="PANTHER" id="PTHR37823">
    <property type="entry name" value="CYTOCHROME C-553-LIKE"/>
    <property type="match status" value="1"/>
</dbReference>
<evidence type="ECO:0000256" key="4">
    <source>
        <dbReference type="ARBA" id="ARBA00022982"/>
    </source>
</evidence>
<gene>
    <name evidence="8" type="ORF">ACFO1S_13705</name>
</gene>
<keyword evidence="4" id="KW-0249">Electron transport</keyword>
<accession>A0ABV8SC63</accession>
<dbReference type="PROSITE" id="PS51007">
    <property type="entry name" value="CYTC"/>
    <property type="match status" value="1"/>
</dbReference>
<dbReference type="Gene3D" id="1.10.760.10">
    <property type="entry name" value="Cytochrome c-like domain"/>
    <property type="match status" value="1"/>
</dbReference>
<dbReference type="InterPro" id="IPR009056">
    <property type="entry name" value="Cyt_c-like_dom"/>
</dbReference>
<reference evidence="9" key="1">
    <citation type="journal article" date="2019" name="Int. J. Syst. Evol. Microbiol.">
        <title>The Global Catalogue of Microorganisms (GCM) 10K type strain sequencing project: providing services to taxonomists for standard genome sequencing and annotation.</title>
        <authorList>
            <consortium name="The Broad Institute Genomics Platform"/>
            <consortium name="The Broad Institute Genome Sequencing Center for Infectious Disease"/>
            <person name="Wu L."/>
            <person name="Ma J."/>
        </authorList>
    </citation>
    <scope>NUCLEOTIDE SEQUENCE [LARGE SCALE GENOMIC DNA]</scope>
    <source>
        <strain evidence="9">CGMCC 4.1641</strain>
    </source>
</reference>
<evidence type="ECO:0000313" key="8">
    <source>
        <dbReference type="EMBL" id="MFC4304478.1"/>
    </source>
</evidence>
<dbReference type="InterPro" id="IPR036909">
    <property type="entry name" value="Cyt_c-like_dom_sf"/>
</dbReference>
<evidence type="ECO:0000256" key="1">
    <source>
        <dbReference type="ARBA" id="ARBA00022448"/>
    </source>
</evidence>
<dbReference type="RefSeq" id="WP_378126947.1">
    <property type="nucleotide sequence ID" value="NZ_JBHSED010000025.1"/>
</dbReference>
<dbReference type="SUPFAM" id="SSF46626">
    <property type="entry name" value="Cytochrome c"/>
    <property type="match status" value="1"/>
</dbReference>
<evidence type="ECO:0000256" key="2">
    <source>
        <dbReference type="ARBA" id="ARBA00022617"/>
    </source>
</evidence>
<feature type="domain" description="Cytochrome c" evidence="7">
    <location>
        <begin position="45"/>
        <end position="120"/>
    </location>
</feature>
<evidence type="ECO:0000256" key="5">
    <source>
        <dbReference type="ARBA" id="ARBA00023004"/>
    </source>
</evidence>
<sequence length="120" mass="12986">MYKRIMAVLIGIACAFGVYLISSGLPEKKDAVAEGGKFEVPERAVDAPASEQLYQSLCISCHGDQLQGAMGPELAHVGGKLTKEQLFKKISTGGRGMPAFQERLTEEEIITLTTWLASKQ</sequence>
<organism evidence="8 9">
    <name type="scientific">Cohnella boryungensis</name>
    <dbReference type="NCBI Taxonomy" id="768479"/>
    <lineage>
        <taxon>Bacteria</taxon>
        <taxon>Bacillati</taxon>
        <taxon>Bacillota</taxon>
        <taxon>Bacilli</taxon>
        <taxon>Bacillales</taxon>
        <taxon>Paenibacillaceae</taxon>
        <taxon>Cohnella</taxon>
    </lineage>
</organism>
<keyword evidence="3 6" id="KW-0479">Metal-binding</keyword>